<dbReference type="AlphaFoldDB" id="A0A396I2C4"/>
<evidence type="ECO:0000256" key="1">
    <source>
        <dbReference type="SAM" id="Phobius"/>
    </source>
</evidence>
<comment type="caution">
    <text evidence="2">The sequence shown here is derived from an EMBL/GenBank/DDBJ whole genome shotgun (WGS) entry which is preliminary data.</text>
</comment>
<keyword evidence="1" id="KW-0812">Transmembrane</keyword>
<keyword evidence="1" id="KW-1133">Transmembrane helix</keyword>
<protein>
    <recommendedName>
        <fullName evidence="3">Transmembrane protein</fullName>
    </recommendedName>
</protein>
<proteinExistence type="predicted"/>
<gene>
    <name evidence="2" type="ORF">MtrunA17_Chr4g0017391</name>
</gene>
<reference evidence="2" key="1">
    <citation type="journal article" date="2018" name="Nat. Plants">
        <title>Whole-genome landscape of Medicago truncatula symbiotic genes.</title>
        <authorList>
            <person name="Pecrix Y."/>
            <person name="Gamas P."/>
            <person name="Carrere S."/>
        </authorList>
    </citation>
    <scope>NUCLEOTIDE SEQUENCE</scope>
    <source>
        <tissue evidence="2">Leaves</tissue>
    </source>
</reference>
<dbReference type="Gramene" id="rna21881">
    <property type="protein sequence ID" value="RHN59766.1"/>
    <property type="gene ID" value="gene21881"/>
</dbReference>
<evidence type="ECO:0008006" key="3">
    <source>
        <dbReference type="Google" id="ProtNLM"/>
    </source>
</evidence>
<organism evidence="2">
    <name type="scientific">Medicago truncatula</name>
    <name type="common">Barrel medic</name>
    <name type="synonym">Medicago tribuloides</name>
    <dbReference type="NCBI Taxonomy" id="3880"/>
    <lineage>
        <taxon>Eukaryota</taxon>
        <taxon>Viridiplantae</taxon>
        <taxon>Streptophyta</taxon>
        <taxon>Embryophyta</taxon>
        <taxon>Tracheophyta</taxon>
        <taxon>Spermatophyta</taxon>
        <taxon>Magnoliopsida</taxon>
        <taxon>eudicotyledons</taxon>
        <taxon>Gunneridae</taxon>
        <taxon>Pentapetalae</taxon>
        <taxon>rosids</taxon>
        <taxon>fabids</taxon>
        <taxon>Fabales</taxon>
        <taxon>Fabaceae</taxon>
        <taxon>Papilionoideae</taxon>
        <taxon>50 kb inversion clade</taxon>
        <taxon>NPAAA clade</taxon>
        <taxon>Hologalegina</taxon>
        <taxon>IRL clade</taxon>
        <taxon>Trifolieae</taxon>
        <taxon>Medicago</taxon>
    </lineage>
</organism>
<name>A0A396I2C4_MEDTR</name>
<dbReference type="Proteomes" id="UP000265566">
    <property type="component" value="Chromosome 4"/>
</dbReference>
<keyword evidence="1" id="KW-0472">Membrane</keyword>
<accession>A0A396I2C4</accession>
<feature type="transmembrane region" description="Helical" evidence="1">
    <location>
        <begin position="41"/>
        <end position="62"/>
    </location>
</feature>
<dbReference type="EMBL" id="PSQE01000004">
    <property type="protein sequence ID" value="RHN59766.1"/>
    <property type="molecule type" value="Genomic_DNA"/>
</dbReference>
<sequence>MLVVAGAGFCLLLMRFSNTWMLDDVACLSFYWFRGLSVESVFGLFVKVSICTWVFVWVFRIYTSHFSSV</sequence>
<evidence type="ECO:0000313" key="2">
    <source>
        <dbReference type="EMBL" id="RHN59766.1"/>
    </source>
</evidence>